<keyword evidence="2" id="KW-0812">Transmembrane</keyword>
<dbReference type="Proteomes" id="UP001017257">
    <property type="component" value="Chromosome"/>
</dbReference>
<keyword evidence="2" id="KW-0472">Membrane</keyword>
<evidence type="ECO:0000313" key="5">
    <source>
        <dbReference type="Proteomes" id="UP001017257"/>
    </source>
</evidence>
<proteinExistence type="predicted"/>
<dbReference type="CDD" id="cd22265">
    <property type="entry name" value="UDM1_RNF168"/>
    <property type="match status" value="1"/>
</dbReference>
<dbReference type="InterPro" id="IPR001309">
    <property type="entry name" value="Pept_C14_p20"/>
</dbReference>
<dbReference type="RefSeq" id="WP_173946561.1">
    <property type="nucleotide sequence ID" value="NZ_CP102845.1"/>
</dbReference>
<evidence type="ECO:0000259" key="3">
    <source>
        <dbReference type="PROSITE" id="PS50208"/>
    </source>
</evidence>
<name>A0ABY5RYT2_9HYPH</name>
<accession>A0ABY5RYT2</accession>
<dbReference type="SUPFAM" id="SSF47090">
    <property type="entry name" value="PGBD-like"/>
    <property type="match status" value="1"/>
</dbReference>
<keyword evidence="5" id="KW-1185">Reference proteome</keyword>
<dbReference type="InterPro" id="IPR036366">
    <property type="entry name" value="PGBDSf"/>
</dbReference>
<protein>
    <submittedName>
        <fullName evidence="4">Peptidoglycan-binding protein</fullName>
    </submittedName>
</protein>
<dbReference type="Pfam" id="PF01471">
    <property type="entry name" value="PG_binding_1"/>
    <property type="match status" value="1"/>
</dbReference>
<feature type="domain" description="Caspase family p20" evidence="3">
    <location>
        <begin position="52"/>
        <end position="127"/>
    </location>
</feature>
<dbReference type="InterPro" id="IPR029030">
    <property type="entry name" value="Caspase-like_dom_sf"/>
</dbReference>
<sequence>MHFGLVGGFAGRSPVRQSTSGDLDRAHPILFLGIAVLAFSLLLASVVTAHASGRVALVLTAEEYQKLPKSSIGTKRGAEIAEALKARGFDVIVSPNPTNATARASLRDFAAKAEGADLALVVLIGHGIAWGGQTFFLATNTEIGRAADLLSRALSTTNMAQIAARAQTGGVFFFMTSPTFENAIEGLDARPQFTSEIPKNAVTAFSSSARIPVSRIDGAGEQAADALAKLLQQPSPSFSEAVKVASNGSLGAVFGQVQEVNLARPAPAPAPAPVSQTVASTSPQAVPMVQKSEDIEGRLEAERRAREQAETRARDEQLRAERAQAEVMKAQADAKKAQADVERAQADAEKAKQEARRVEAEAQIAAAQAEGLRHASVGPSIEDSQLGQKQRRLIQQRLRDLGLYTGPVDAIMGPLTREAIMGYQKSRNASVTGYLTPEQYDALLPKEMQ</sequence>
<dbReference type="InterPro" id="IPR011600">
    <property type="entry name" value="Pept_C14_caspase"/>
</dbReference>
<feature type="compositionally biased region" description="Polar residues" evidence="1">
    <location>
        <begin position="274"/>
        <end position="284"/>
    </location>
</feature>
<evidence type="ECO:0000256" key="1">
    <source>
        <dbReference type="SAM" id="MobiDB-lite"/>
    </source>
</evidence>
<dbReference type="Pfam" id="PF00656">
    <property type="entry name" value="Peptidase_C14"/>
    <property type="match status" value="1"/>
</dbReference>
<keyword evidence="2" id="KW-1133">Transmembrane helix</keyword>
<organism evidence="4 5">
    <name type="scientific">Microvirga terrae</name>
    <dbReference type="NCBI Taxonomy" id="2740529"/>
    <lineage>
        <taxon>Bacteria</taxon>
        <taxon>Pseudomonadati</taxon>
        <taxon>Pseudomonadota</taxon>
        <taxon>Alphaproteobacteria</taxon>
        <taxon>Hyphomicrobiales</taxon>
        <taxon>Methylobacteriaceae</taxon>
        <taxon>Microvirga</taxon>
    </lineage>
</organism>
<dbReference type="EMBL" id="CP102845">
    <property type="protein sequence ID" value="UVF21441.1"/>
    <property type="molecule type" value="Genomic_DNA"/>
</dbReference>
<feature type="region of interest" description="Disordered" evidence="1">
    <location>
        <begin position="266"/>
        <end position="295"/>
    </location>
</feature>
<feature type="transmembrane region" description="Helical" evidence="2">
    <location>
        <begin position="29"/>
        <end position="49"/>
    </location>
</feature>
<dbReference type="Gene3D" id="3.40.50.1460">
    <property type="match status" value="1"/>
</dbReference>
<reference evidence="4" key="1">
    <citation type="submission" date="2022-08" db="EMBL/GenBank/DDBJ databases">
        <title>Microvirga terrae sp. nov., isolated from soil.</title>
        <authorList>
            <person name="Kim K.H."/>
            <person name="Seo Y.L."/>
            <person name="Kim J.M."/>
            <person name="Lee J.K."/>
            <person name="Han D.M."/>
            <person name="Jeon C.O."/>
        </authorList>
    </citation>
    <scope>NUCLEOTIDE SEQUENCE</scope>
    <source>
        <strain evidence="4">R24</strain>
    </source>
</reference>
<gene>
    <name evidence="4" type="ORF">HPT29_010115</name>
</gene>
<evidence type="ECO:0000256" key="2">
    <source>
        <dbReference type="SAM" id="Phobius"/>
    </source>
</evidence>
<dbReference type="InterPro" id="IPR002477">
    <property type="entry name" value="Peptidoglycan-bd-like"/>
</dbReference>
<dbReference type="SUPFAM" id="SSF52129">
    <property type="entry name" value="Caspase-like"/>
    <property type="match status" value="1"/>
</dbReference>
<dbReference type="InterPro" id="IPR036365">
    <property type="entry name" value="PGBD-like_sf"/>
</dbReference>
<evidence type="ECO:0000313" key="4">
    <source>
        <dbReference type="EMBL" id="UVF21441.1"/>
    </source>
</evidence>
<dbReference type="PROSITE" id="PS50208">
    <property type="entry name" value="CASPASE_P20"/>
    <property type="match status" value="1"/>
</dbReference>
<dbReference type="Gene3D" id="1.10.101.10">
    <property type="entry name" value="PGBD-like superfamily/PGBD"/>
    <property type="match status" value="1"/>
</dbReference>